<dbReference type="AlphaFoldDB" id="A0A0E9PI05"/>
<dbReference type="EMBL" id="GBXM01105109">
    <property type="protein sequence ID" value="JAH03468.1"/>
    <property type="molecule type" value="Transcribed_RNA"/>
</dbReference>
<accession>A0A0E9PI05</accession>
<sequence>MYIFQCITYYLKSKNFIFFIPCLAI</sequence>
<organism evidence="1">
    <name type="scientific">Anguilla anguilla</name>
    <name type="common">European freshwater eel</name>
    <name type="synonym">Muraena anguilla</name>
    <dbReference type="NCBI Taxonomy" id="7936"/>
    <lineage>
        <taxon>Eukaryota</taxon>
        <taxon>Metazoa</taxon>
        <taxon>Chordata</taxon>
        <taxon>Craniata</taxon>
        <taxon>Vertebrata</taxon>
        <taxon>Euteleostomi</taxon>
        <taxon>Actinopterygii</taxon>
        <taxon>Neopterygii</taxon>
        <taxon>Teleostei</taxon>
        <taxon>Anguilliformes</taxon>
        <taxon>Anguillidae</taxon>
        <taxon>Anguilla</taxon>
    </lineage>
</organism>
<name>A0A0E9PI05_ANGAN</name>
<evidence type="ECO:0000313" key="1">
    <source>
        <dbReference type="EMBL" id="JAH03468.1"/>
    </source>
</evidence>
<protein>
    <submittedName>
        <fullName evidence="1">Uncharacterized protein</fullName>
    </submittedName>
</protein>
<reference evidence="1" key="1">
    <citation type="submission" date="2014-11" db="EMBL/GenBank/DDBJ databases">
        <authorList>
            <person name="Amaro Gonzalez C."/>
        </authorList>
    </citation>
    <scope>NUCLEOTIDE SEQUENCE</scope>
</reference>
<reference evidence="1" key="2">
    <citation type="journal article" date="2015" name="Fish Shellfish Immunol.">
        <title>Early steps in the European eel (Anguilla anguilla)-Vibrio vulnificus interaction in the gills: Role of the RtxA13 toxin.</title>
        <authorList>
            <person name="Callol A."/>
            <person name="Pajuelo D."/>
            <person name="Ebbesson L."/>
            <person name="Teles M."/>
            <person name="MacKenzie S."/>
            <person name="Amaro C."/>
        </authorList>
    </citation>
    <scope>NUCLEOTIDE SEQUENCE</scope>
</reference>
<proteinExistence type="predicted"/>